<accession>A0A2J6T3P7</accession>
<name>A0A2J6T3P7_9HELO</name>
<dbReference type="PANTHER" id="PTHR36845">
    <property type="entry name" value="HYDROLASE, PUTATIVE (AFU_ORTHOLOGUE AFUA_7G05090)-RELATED"/>
    <property type="match status" value="1"/>
</dbReference>
<evidence type="ECO:0000256" key="2">
    <source>
        <dbReference type="ARBA" id="ARBA00038358"/>
    </source>
</evidence>
<dbReference type="OrthoDB" id="2317065at2759"/>
<protein>
    <submittedName>
        <fullName evidence="4">Glycoside hydrolase family 88 protein</fullName>
    </submittedName>
</protein>
<dbReference type="PANTHER" id="PTHR36845:SF1">
    <property type="entry name" value="HYDROLASE, PUTATIVE (AFU_ORTHOLOGUE AFUA_7G05090)-RELATED"/>
    <property type="match status" value="1"/>
</dbReference>
<keyword evidence="1 4" id="KW-0378">Hydrolase</keyword>
<evidence type="ECO:0000256" key="3">
    <source>
        <dbReference type="SAM" id="MobiDB-lite"/>
    </source>
</evidence>
<dbReference type="FunFam" id="1.50.10.10:FF:000048">
    <property type="entry name" value="Unsaturated chondroitin disaccharide hydrolase"/>
    <property type="match status" value="1"/>
</dbReference>
<dbReference type="RefSeq" id="XP_024734558.1">
    <property type="nucleotide sequence ID" value="XM_024875160.1"/>
</dbReference>
<proteinExistence type="inferred from homology"/>
<comment type="similarity">
    <text evidence="2">Belongs to the glycosyl hydrolase 88 family.</text>
</comment>
<sequence length="479" mass="54775">MALAQENKLENLTPASSVASSPDVAAEKQKPILRSQPAPPRLGVELSELFTENVVAKIWRVAVRELEKQNPPTHYPEYITTTSPNANYYTLREANFWTCGFFPGSLYALLERCRKYPQFLPLPAAHRPAFQKQLLKLCRDWVVPIRAMDTRTDTHDMSFIIQPALRMDWELTGNHESLKNVVTAAESLVSRYDERVGAIRSWDQAVNYRYSFTDMEKDFLVIIDSMCNLDLLYYAGHQTGNQKLIDIATTHAHTVLKTIVRDDWSTYHLLNFDAKTGEIKDQLTNQGYRDWSTWSRGQAWAVLGFTQTYTWTHEPVFLNAAISISKYFISRLASPKVDAHPYVPLWDFDAPLDTSPPRDTSAGMIAVNGFLLLHQILISEHRADEATEFLDVAVRIMRETTELALSRDSAKFEVPLEGRKEDYPVVKDGEDGKHFDGMLMHATANNNEDAHKRYWDHGLVYADYYFLEAGNKLMRMGLV</sequence>
<dbReference type="Proteomes" id="UP000235371">
    <property type="component" value="Unassembled WGS sequence"/>
</dbReference>
<dbReference type="EMBL" id="KZ613846">
    <property type="protein sequence ID" value="PMD57654.1"/>
    <property type="molecule type" value="Genomic_DNA"/>
</dbReference>
<dbReference type="AlphaFoldDB" id="A0A2J6T3P7"/>
<dbReference type="SUPFAM" id="SSF48208">
    <property type="entry name" value="Six-hairpin glycosidases"/>
    <property type="match status" value="1"/>
</dbReference>
<dbReference type="InterPro" id="IPR008928">
    <property type="entry name" value="6-hairpin_glycosidase_sf"/>
</dbReference>
<organism evidence="4 5">
    <name type="scientific">Hyaloscypha bicolor E</name>
    <dbReference type="NCBI Taxonomy" id="1095630"/>
    <lineage>
        <taxon>Eukaryota</taxon>
        <taxon>Fungi</taxon>
        <taxon>Dikarya</taxon>
        <taxon>Ascomycota</taxon>
        <taxon>Pezizomycotina</taxon>
        <taxon>Leotiomycetes</taxon>
        <taxon>Helotiales</taxon>
        <taxon>Hyaloscyphaceae</taxon>
        <taxon>Hyaloscypha</taxon>
        <taxon>Hyaloscypha bicolor</taxon>
    </lineage>
</organism>
<dbReference type="InterPro" id="IPR052369">
    <property type="entry name" value="UG_Glycosaminoglycan_Hydrolase"/>
</dbReference>
<feature type="compositionally biased region" description="Low complexity" evidence="3">
    <location>
        <begin position="14"/>
        <end position="24"/>
    </location>
</feature>
<dbReference type="InParanoid" id="A0A2J6T3P7"/>
<evidence type="ECO:0000313" key="4">
    <source>
        <dbReference type="EMBL" id="PMD57654.1"/>
    </source>
</evidence>
<dbReference type="InterPro" id="IPR012341">
    <property type="entry name" value="6hp_glycosidase-like_sf"/>
</dbReference>
<reference evidence="4 5" key="1">
    <citation type="submission" date="2016-04" db="EMBL/GenBank/DDBJ databases">
        <title>A degradative enzymes factory behind the ericoid mycorrhizal symbiosis.</title>
        <authorList>
            <consortium name="DOE Joint Genome Institute"/>
            <person name="Martino E."/>
            <person name="Morin E."/>
            <person name="Grelet G."/>
            <person name="Kuo A."/>
            <person name="Kohler A."/>
            <person name="Daghino S."/>
            <person name="Barry K."/>
            <person name="Choi C."/>
            <person name="Cichocki N."/>
            <person name="Clum A."/>
            <person name="Copeland A."/>
            <person name="Hainaut M."/>
            <person name="Haridas S."/>
            <person name="Labutti K."/>
            <person name="Lindquist E."/>
            <person name="Lipzen A."/>
            <person name="Khouja H.-R."/>
            <person name="Murat C."/>
            <person name="Ohm R."/>
            <person name="Olson A."/>
            <person name="Spatafora J."/>
            <person name="Veneault-Fourrey C."/>
            <person name="Henrissat B."/>
            <person name="Grigoriev I."/>
            <person name="Martin F."/>
            <person name="Perotto S."/>
        </authorList>
    </citation>
    <scope>NUCLEOTIDE SEQUENCE [LARGE SCALE GENOMIC DNA]</scope>
    <source>
        <strain evidence="4 5">E</strain>
    </source>
</reference>
<dbReference type="GeneID" id="36583240"/>
<keyword evidence="5" id="KW-1185">Reference proteome</keyword>
<dbReference type="GO" id="GO:0052757">
    <property type="term" value="F:chondroitin hydrolase activity"/>
    <property type="evidence" value="ECO:0007669"/>
    <property type="project" value="TreeGrafter"/>
</dbReference>
<evidence type="ECO:0000313" key="5">
    <source>
        <dbReference type="Proteomes" id="UP000235371"/>
    </source>
</evidence>
<evidence type="ECO:0000256" key="1">
    <source>
        <dbReference type="ARBA" id="ARBA00022801"/>
    </source>
</evidence>
<gene>
    <name evidence="4" type="ORF">K444DRAFT_533562</name>
</gene>
<dbReference type="Gene3D" id="1.50.10.10">
    <property type="match status" value="1"/>
</dbReference>
<feature type="region of interest" description="Disordered" evidence="3">
    <location>
        <begin position="1"/>
        <end position="32"/>
    </location>
</feature>
<dbReference type="GO" id="GO:0000272">
    <property type="term" value="P:polysaccharide catabolic process"/>
    <property type="evidence" value="ECO:0007669"/>
    <property type="project" value="TreeGrafter"/>
</dbReference>